<proteinExistence type="inferred from homology"/>
<protein>
    <submittedName>
        <fullName evidence="9">MFSD1</fullName>
    </submittedName>
</protein>
<evidence type="ECO:0000313" key="9">
    <source>
        <dbReference type="EMBL" id="UYV73193.1"/>
    </source>
</evidence>
<feature type="transmembrane region" description="Helical" evidence="8">
    <location>
        <begin position="107"/>
        <end position="127"/>
    </location>
</feature>
<dbReference type="EMBL" id="CP092872">
    <property type="protein sequence ID" value="UYV73193.1"/>
    <property type="molecule type" value="Genomic_DNA"/>
</dbReference>
<sequence length="190" mass="21279">MLSQMGISTQQFASLYSWYSWPNVIICMIGGYLIDRVFGIRWGAIFFSLFILFGQKAIQHLHVQDALSVIWIGGESLQVSQNAYACKWFTDNQLNFIFGLQLSIGRVGSTINFVSMGAILTWVSNWFTGYQAIGMALYVGGCIVLWYLLLFPVLDNSGNPLALSLYPLLQTLGRDCCCFLSSCVKITRIP</sequence>
<dbReference type="Gene3D" id="1.20.1250.20">
    <property type="entry name" value="MFS general substrate transporter like domains"/>
    <property type="match status" value="1"/>
</dbReference>
<keyword evidence="4 8" id="KW-0812">Transmembrane</keyword>
<dbReference type="InterPro" id="IPR052187">
    <property type="entry name" value="MFSD1"/>
</dbReference>
<keyword evidence="5 8" id="KW-1133">Transmembrane helix</keyword>
<evidence type="ECO:0000256" key="1">
    <source>
        <dbReference type="ARBA" id="ARBA00004155"/>
    </source>
</evidence>
<feature type="transmembrane region" description="Helical" evidence="8">
    <location>
        <begin position="12"/>
        <end position="34"/>
    </location>
</feature>
<organism evidence="9 10">
    <name type="scientific">Cordylochernes scorpioides</name>
    <dbReference type="NCBI Taxonomy" id="51811"/>
    <lineage>
        <taxon>Eukaryota</taxon>
        <taxon>Metazoa</taxon>
        <taxon>Ecdysozoa</taxon>
        <taxon>Arthropoda</taxon>
        <taxon>Chelicerata</taxon>
        <taxon>Arachnida</taxon>
        <taxon>Pseudoscorpiones</taxon>
        <taxon>Cheliferoidea</taxon>
        <taxon>Chernetidae</taxon>
        <taxon>Cordylochernes</taxon>
    </lineage>
</organism>
<evidence type="ECO:0000313" key="10">
    <source>
        <dbReference type="Proteomes" id="UP001235939"/>
    </source>
</evidence>
<reference evidence="9 10" key="1">
    <citation type="submission" date="2022-01" db="EMBL/GenBank/DDBJ databases">
        <title>A chromosomal length assembly of Cordylochernes scorpioides.</title>
        <authorList>
            <person name="Zeh D."/>
            <person name="Zeh J."/>
        </authorList>
    </citation>
    <scope>NUCLEOTIDE SEQUENCE [LARGE SCALE GENOMIC DNA]</scope>
    <source>
        <strain evidence="9">IN4F17</strain>
        <tissue evidence="9">Whole Body</tissue>
    </source>
</reference>
<accession>A0ABY6KWW3</accession>
<evidence type="ECO:0000256" key="4">
    <source>
        <dbReference type="ARBA" id="ARBA00022692"/>
    </source>
</evidence>
<dbReference type="SUPFAM" id="SSF103473">
    <property type="entry name" value="MFS general substrate transporter"/>
    <property type="match status" value="1"/>
</dbReference>
<comment type="subcellular location">
    <subcellularLocation>
        <location evidence="1">Lysosome membrane</location>
        <topology evidence="1">Multi-pass membrane protein</topology>
    </subcellularLocation>
</comment>
<keyword evidence="10" id="KW-1185">Reference proteome</keyword>
<evidence type="ECO:0000256" key="7">
    <source>
        <dbReference type="ARBA" id="ARBA00023228"/>
    </source>
</evidence>
<dbReference type="PANTHER" id="PTHR23512:SF3">
    <property type="entry name" value="MAJOR FACILITATOR SUPERFAMILY DOMAIN-CONTAINING PROTEIN 1"/>
    <property type="match status" value="1"/>
</dbReference>
<dbReference type="Proteomes" id="UP001235939">
    <property type="component" value="Chromosome 10"/>
</dbReference>
<dbReference type="PANTHER" id="PTHR23512">
    <property type="entry name" value="MAJOR FACILITATOR SUPERFAMILY DOMAIN-CONTAINING PROTEIN 1"/>
    <property type="match status" value="1"/>
</dbReference>
<feature type="transmembrane region" description="Helical" evidence="8">
    <location>
        <begin position="40"/>
        <end position="58"/>
    </location>
</feature>
<dbReference type="InterPro" id="IPR036259">
    <property type="entry name" value="MFS_trans_sf"/>
</dbReference>
<evidence type="ECO:0000256" key="8">
    <source>
        <dbReference type="SAM" id="Phobius"/>
    </source>
</evidence>
<feature type="transmembrane region" description="Helical" evidence="8">
    <location>
        <begin position="133"/>
        <end position="154"/>
    </location>
</feature>
<comment type="similarity">
    <text evidence="2">Belongs to the major facilitator superfamily.</text>
</comment>
<evidence type="ECO:0000256" key="5">
    <source>
        <dbReference type="ARBA" id="ARBA00022989"/>
    </source>
</evidence>
<evidence type="ECO:0000256" key="2">
    <source>
        <dbReference type="ARBA" id="ARBA00008335"/>
    </source>
</evidence>
<keyword evidence="7" id="KW-0458">Lysosome</keyword>
<evidence type="ECO:0000256" key="3">
    <source>
        <dbReference type="ARBA" id="ARBA00022448"/>
    </source>
</evidence>
<evidence type="ECO:0000256" key="6">
    <source>
        <dbReference type="ARBA" id="ARBA00023136"/>
    </source>
</evidence>
<keyword evidence="6 8" id="KW-0472">Membrane</keyword>
<name>A0ABY6KWW3_9ARAC</name>
<gene>
    <name evidence="9" type="ORF">LAZ67_10002156</name>
</gene>
<keyword evidence="3" id="KW-0813">Transport</keyword>